<comment type="caution">
    <text evidence="1">The sequence shown here is derived from an EMBL/GenBank/DDBJ whole genome shotgun (WGS) entry which is preliminary data.</text>
</comment>
<evidence type="ECO:0000313" key="2">
    <source>
        <dbReference type="Proteomes" id="UP000032247"/>
    </source>
</evidence>
<name>A0A0D1JKY4_BACIU</name>
<dbReference type="Proteomes" id="UP000032247">
    <property type="component" value="Unassembled WGS sequence"/>
</dbReference>
<dbReference type="RefSeq" id="WP_043856965.1">
    <property type="nucleotide sequence ID" value="NZ_JAMYDW010000005.1"/>
</dbReference>
<dbReference type="AlphaFoldDB" id="A0A0D1JKY4"/>
<proteinExistence type="predicted"/>
<evidence type="ECO:0008006" key="3">
    <source>
        <dbReference type="Google" id="ProtNLM"/>
    </source>
</evidence>
<dbReference type="EMBL" id="JXBC01000001">
    <property type="protein sequence ID" value="KIU13184.1"/>
    <property type="molecule type" value="Genomic_DNA"/>
</dbReference>
<evidence type="ECO:0000313" key="1">
    <source>
        <dbReference type="EMBL" id="KIU13184.1"/>
    </source>
</evidence>
<reference evidence="1 2" key="1">
    <citation type="submission" date="2014-12" db="EMBL/GenBank/DDBJ databases">
        <title>Comparative genome analysis of Bacillus coagulans HM-08, Clostridium butyricum HM-68, Bacillus subtilis HM-66 and Bacillus licheniformis BL-09.</title>
        <authorList>
            <person name="Zhang H."/>
        </authorList>
    </citation>
    <scope>NUCLEOTIDE SEQUENCE [LARGE SCALE GENOMIC DNA]</scope>
    <source>
        <strain evidence="1 2">HM-66</strain>
    </source>
</reference>
<dbReference type="STRING" id="483913.AN935_14145"/>
<accession>A0A0D1JKY4</accession>
<dbReference type="PATRIC" id="fig|1423.173.peg.307"/>
<organism evidence="1 2">
    <name type="scientific">Bacillus subtilis</name>
    <dbReference type="NCBI Taxonomy" id="1423"/>
    <lineage>
        <taxon>Bacteria</taxon>
        <taxon>Bacillati</taxon>
        <taxon>Bacillota</taxon>
        <taxon>Bacilli</taxon>
        <taxon>Bacillales</taxon>
        <taxon>Bacillaceae</taxon>
        <taxon>Bacillus</taxon>
    </lineage>
</organism>
<sequence length="111" mass="11836">MNKSFADMQGFPAGFPSFPSFPQQYYPAAPALYQQSQQPFGGYGYGQPFSQAYSPLTTPSAMYSSYPYTSDFFGQQFSGTGFSGHSGGFSIPATHVGGFSGTAGVHGGFRY</sequence>
<gene>
    <name evidence="1" type="ORF">SC09_Contig17orf00365</name>
</gene>
<protein>
    <recommendedName>
        <fullName evidence="3">Inner spore coat protein CotQ</fullName>
    </recommendedName>
</protein>